<comment type="caution">
    <text evidence="1">The sequence shown here is derived from an EMBL/GenBank/DDBJ whole genome shotgun (WGS) entry which is preliminary data.</text>
</comment>
<evidence type="ECO:0000313" key="1">
    <source>
        <dbReference type="EMBL" id="KAK1865848.1"/>
    </source>
</evidence>
<dbReference type="Proteomes" id="UP000798662">
    <property type="component" value="Chromosome 2"/>
</dbReference>
<sequence length="481" mass="49115">MAATAPPLRGAPGGCRRRGRRGCRQARTRRAVAGWGGGAGAWRWGRRREWRAGCAAAAAAVWGGEGGSGGASRQPGGVGGVGWGWVGPSPTPRSSPATLHASPPPGGGGRGGEWCCQSTLRPCGVAVALAATPDTATAAPHSRLHLRCRPRRRDTRPVVPPALAAAARLPVDEWVALTGVFLLRDLVPAGGRGGGGGGGGGGGDGGGGGGGSWGGGGGGDGGGLIIGLVGAALVVPLGAPSRFLPHIAAVLSPHAGSSIRTWGHRSVEDVPPCMTATGATAVARTPAGGGTTPPHAAAAALTSTPRLAARASLLLCIVYVQYIGVRNGQHRPRVGRDRRRRGPRRWQWRGRRNGAVAVTRSTERDGKRRFDGRSAAAAKRRADRPALDNDGVACGVGVVWALWLAIVLGSVREVVRRQSSLLPPRCFRSLPSPSAPPPRILPSSLPAFLLPTLSRPPNLCDARGGEPTPPREPTPDGRSLG</sequence>
<dbReference type="EMBL" id="CM020619">
    <property type="protein sequence ID" value="KAK1865848.1"/>
    <property type="molecule type" value="Genomic_DNA"/>
</dbReference>
<protein>
    <submittedName>
        <fullName evidence="1">Uncharacterized protein</fullName>
    </submittedName>
</protein>
<accession>A0ACC3C7V8</accession>
<organism evidence="1 2">
    <name type="scientific">Pyropia yezoensis</name>
    <name type="common">Susabi-nori</name>
    <name type="synonym">Porphyra yezoensis</name>
    <dbReference type="NCBI Taxonomy" id="2788"/>
    <lineage>
        <taxon>Eukaryota</taxon>
        <taxon>Rhodophyta</taxon>
        <taxon>Bangiophyceae</taxon>
        <taxon>Bangiales</taxon>
        <taxon>Bangiaceae</taxon>
        <taxon>Pyropia</taxon>
    </lineage>
</organism>
<proteinExistence type="predicted"/>
<keyword evidence="2" id="KW-1185">Reference proteome</keyword>
<gene>
    <name evidence="1" type="ORF">I4F81_008371</name>
</gene>
<evidence type="ECO:0000313" key="2">
    <source>
        <dbReference type="Proteomes" id="UP000798662"/>
    </source>
</evidence>
<name>A0ACC3C7V8_PYRYE</name>
<reference evidence="1" key="1">
    <citation type="submission" date="2019-11" db="EMBL/GenBank/DDBJ databases">
        <title>Nori genome reveals adaptations in red seaweeds to the harsh intertidal environment.</title>
        <authorList>
            <person name="Wang D."/>
            <person name="Mao Y."/>
        </authorList>
    </citation>
    <scope>NUCLEOTIDE SEQUENCE</scope>
    <source>
        <tissue evidence="1">Gametophyte</tissue>
    </source>
</reference>